<accession>A0AAD6LTL9</accession>
<feature type="domain" description="Bifunctional inhibitor/plant lipid transfer protein/seed storage helical" evidence="3">
    <location>
        <begin position="179"/>
        <end position="285"/>
    </location>
</feature>
<feature type="compositionally biased region" description="Basic residues" evidence="1">
    <location>
        <begin position="80"/>
        <end position="94"/>
    </location>
</feature>
<comment type="caution">
    <text evidence="4">The sequence shown here is derived from an EMBL/GenBank/DDBJ whole genome shotgun (WGS) entry which is preliminary data.</text>
</comment>
<gene>
    <name evidence="4" type="ORF">NC653_033428</name>
</gene>
<protein>
    <recommendedName>
        <fullName evidence="3">Bifunctional inhibitor/plant lipid transfer protein/seed storage helical domain-containing protein</fullName>
    </recommendedName>
</protein>
<dbReference type="SUPFAM" id="SSF47699">
    <property type="entry name" value="Bifunctional inhibitor/lipid-transfer protein/seed storage 2S albumin"/>
    <property type="match status" value="2"/>
</dbReference>
<dbReference type="EMBL" id="JAQIZT010000014">
    <property type="protein sequence ID" value="KAJ6973084.1"/>
    <property type="molecule type" value="Genomic_DNA"/>
</dbReference>
<dbReference type="PANTHER" id="PTHR34377">
    <property type="entry name" value="TETRATRICOPEPTIDE REPEAT (TPR)-LIKE SUPERFAMILY PROTEIN"/>
    <property type="match status" value="1"/>
</dbReference>
<dbReference type="PANTHER" id="PTHR34377:SF3">
    <property type="entry name" value="TETRATRICOPEPTIDE REPEAT (TPR)-LIKE SUPERFAMILY PROTEIN"/>
    <property type="match status" value="1"/>
</dbReference>
<proteinExistence type="predicted"/>
<feature type="region of interest" description="Disordered" evidence="1">
    <location>
        <begin position="60"/>
        <end position="102"/>
    </location>
</feature>
<dbReference type="InterPro" id="IPR016140">
    <property type="entry name" value="Bifunc_inhib/LTP/seed_store"/>
</dbReference>
<keyword evidence="2" id="KW-0732">Signal</keyword>
<organism evidence="4 5">
    <name type="scientific">Populus alba x Populus x berolinensis</name>
    <dbReference type="NCBI Taxonomy" id="444605"/>
    <lineage>
        <taxon>Eukaryota</taxon>
        <taxon>Viridiplantae</taxon>
        <taxon>Streptophyta</taxon>
        <taxon>Embryophyta</taxon>
        <taxon>Tracheophyta</taxon>
        <taxon>Spermatophyta</taxon>
        <taxon>Magnoliopsida</taxon>
        <taxon>eudicotyledons</taxon>
        <taxon>Gunneridae</taxon>
        <taxon>Pentapetalae</taxon>
        <taxon>rosids</taxon>
        <taxon>fabids</taxon>
        <taxon>Malpighiales</taxon>
        <taxon>Salicaceae</taxon>
        <taxon>Saliceae</taxon>
        <taxon>Populus</taxon>
    </lineage>
</organism>
<feature type="compositionally biased region" description="Basic and acidic residues" evidence="1">
    <location>
        <begin position="60"/>
        <end position="79"/>
    </location>
</feature>
<evidence type="ECO:0000256" key="2">
    <source>
        <dbReference type="SAM" id="SignalP"/>
    </source>
</evidence>
<feature type="compositionally biased region" description="Basic residues" evidence="1">
    <location>
        <begin position="207"/>
        <end position="233"/>
    </location>
</feature>
<dbReference type="AlphaFoldDB" id="A0AAD6LTL9"/>
<name>A0AAD6LTL9_9ROSI</name>
<reference evidence="4" key="1">
    <citation type="journal article" date="2023" name="Mol. Ecol. Resour.">
        <title>Chromosome-level genome assembly of a triploid poplar Populus alba 'Berolinensis'.</title>
        <authorList>
            <person name="Chen S."/>
            <person name="Yu Y."/>
            <person name="Wang X."/>
            <person name="Wang S."/>
            <person name="Zhang T."/>
            <person name="Zhou Y."/>
            <person name="He R."/>
            <person name="Meng N."/>
            <person name="Wang Y."/>
            <person name="Liu W."/>
            <person name="Liu Z."/>
            <person name="Liu J."/>
            <person name="Guo Q."/>
            <person name="Huang H."/>
            <person name="Sederoff R.R."/>
            <person name="Wang G."/>
            <person name="Qu G."/>
            <person name="Chen S."/>
        </authorList>
    </citation>
    <scope>NUCLEOTIDE SEQUENCE</scope>
    <source>
        <strain evidence="4">SC-2020</strain>
    </source>
</reference>
<feature type="chain" id="PRO_5042058469" description="Bifunctional inhibitor/plant lipid transfer protein/seed storage helical domain-containing protein" evidence="2">
    <location>
        <begin position="25"/>
        <end position="285"/>
    </location>
</feature>
<dbReference type="Proteomes" id="UP001164929">
    <property type="component" value="Chromosome 14"/>
</dbReference>
<evidence type="ECO:0000256" key="1">
    <source>
        <dbReference type="SAM" id="MobiDB-lite"/>
    </source>
</evidence>
<feature type="region of interest" description="Disordered" evidence="1">
    <location>
        <begin position="193"/>
        <end position="234"/>
    </location>
</feature>
<evidence type="ECO:0000313" key="4">
    <source>
        <dbReference type="EMBL" id="KAJ6973084.1"/>
    </source>
</evidence>
<evidence type="ECO:0000313" key="5">
    <source>
        <dbReference type="Proteomes" id="UP001164929"/>
    </source>
</evidence>
<sequence>MDTVKILAIALSAAFLLLDPMTKAVPVDPPQRSLCMPQYSLVNHACSVILGYSLPDHPLTSDDGHGHGHGHGDGNDHGQSHGRRRHRHRQRHGGSHNGSSSEDNCCKWLKELDEQCVCDVLYRLPPFLSKPAHTYTLYVAEACNVTYILLLLVFDVNGQLPLPQRPLCVSQLALVNYACGTLLPAPPATSLPTATAALPADDDSNHGHGHRHRNGHGHRHRNGHRPGGRHGHSHGGLEENCCRWLSDVDPECVCELLVRLPPFLSKQHHEYTVKIDDTCSVSYSC</sequence>
<dbReference type="SMART" id="SM00499">
    <property type="entry name" value="AAI"/>
    <property type="match status" value="2"/>
</dbReference>
<feature type="signal peptide" evidence="2">
    <location>
        <begin position="1"/>
        <end position="24"/>
    </location>
</feature>
<feature type="domain" description="Bifunctional inhibitor/plant lipid transfer protein/seed storage helical" evidence="3">
    <location>
        <begin position="46"/>
        <end position="168"/>
    </location>
</feature>
<evidence type="ECO:0000259" key="3">
    <source>
        <dbReference type="SMART" id="SM00499"/>
    </source>
</evidence>
<dbReference type="InterPro" id="IPR036312">
    <property type="entry name" value="Bifun_inhib/LTP/seed_sf"/>
</dbReference>
<keyword evidence="5" id="KW-1185">Reference proteome</keyword>